<gene>
    <name evidence="1" type="ORF">BHQ10_004586</name>
</gene>
<sequence>MDQQIVRRTNAPAQKAPLRQQRTYEELLLKIHECNTLTARNQQLEQENASFRLQLQLQRAPADQGSAGGRLESQLQDANTKMHNYITVMRAQLDASMKHIKEQQNTIEGMKLAIRRTRDFLNTEFNLDP</sequence>
<name>A0A364KYG1_TALAM</name>
<keyword evidence="2" id="KW-1185">Reference proteome</keyword>
<evidence type="ECO:0000313" key="1">
    <source>
        <dbReference type="EMBL" id="RAO68574.1"/>
    </source>
</evidence>
<dbReference type="Proteomes" id="UP000249363">
    <property type="component" value="Unassembled WGS sequence"/>
</dbReference>
<comment type="caution">
    <text evidence="1">The sequence shown here is derived from an EMBL/GenBank/DDBJ whole genome shotgun (WGS) entry which is preliminary data.</text>
</comment>
<protein>
    <submittedName>
        <fullName evidence="1">Uncharacterized protein</fullName>
    </submittedName>
</protein>
<dbReference type="AlphaFoldDB" id="A0A364KYG1"/>
<proteinExistence type="predicted"/>
<dbReference type="OrthoDB" id="10421428at2759"/>
<dbReference type="RefSeq" id="XP_040733090.1">
    <property type="nucleotide sequence ID" value="XM_040876967.1"/>
</dbReference>
<dbReference type="EMBL" id="MIKG01000008">
    <property type="protein sequence ID" value="RAO68574.1"/>
    <property type="molecule type" value="Genomic_DNA"/>
</dbReference>
<evidence type="ECO:0000313" key="2">
    <source>
        <dbReference type="Proteomes" id="UP000249363"/>
    </source>
</evidence>
<reference evidence="1 2" key="1">
    <citation type="journal article" date="2017" name="Biotechnol. Biofuels">
        <title>Differential beta-glucosidase expression as a function of carbon source availability in Talaromyces amestolkiae: a genomic and proteomic approach.</title>
        <authorList>
            <person name="de Eugenio L.I."/>
            <person name="Mendez-Liter J.A."/>
            <person name="Nieto-Dominguez M."/>
            <person name="Alonso L."/>
            <person name="Gil-Munoz J."/>
            <person name="Barriuso J."/>
            <person name="Prieto A."/>
            <person name="Martinez M.J."/>
        </authorList>
    </citation>
    <scope>NUCLEOTIDE SEQUENCE [LARGE SCALE GENOMIC DNA]</scope>
    <source>
        <strain evidence="1 2">CIB</strain>
    </source>
</reference>
<dbReference type="GeneID" id="63793802"/>
<organism evidence="1 2">
    <name type="scientific">Talaromyces amestolkiae</name>
    <dbReference type="NCBI Taxonomy" id="1196081"/>
    <lineage>
        <taxon>Eukaryota</taxon>
        <taxon>Fungi</taxon>
        <taxon>Dikarya</taxon>
        <taxon>Ascomycota</taxon>
        <taxon>Pezizomycotina</taxon>
        <taxon>Eurotiomycetes</taxon>
        <taxon>Eurotiomycetidae</taxon>
        <taxon>Eurotiales</taxon>
        <taxon>Trichocomaceae</taxon>
        <taxon>Talaromyces</taxon>
        <taxon>Talaromyces sect. Talaromyces</taxon>
    </lineage>
</organism>
<accession>A0A364KYG1</accession>